<reference evidence="5 6" key="1">
    <citation type="submission" date="2020-08" db="EMBL/GenBank/DDBJ databases">
        <title>A novel species.</title>
        <authorList>
            <person name="Gao J."/>
        </authorList>
    </citation>
    <scope>NUCLEOTIDE SEQUENCE [LARGE SCALE GENOMIC DNA]</scope>
    <source>
        <strain evidence="5 6">CRPJ-33</strain>
    </source>
</reference>
<dbReference type="InterPro" id="IPR009057">
    <property type="entry name" value="Homeodomain-like_sf"/>
</dbReference>
<proteinExistence type="predicted"/>
<evidence type="ECO:0000313" key="6">
    <source>
        <dbReference type="Proteomes" id="UP000516230"/>
    </source>
</evidence>
<dbReference type="InterPro" id="IPR001647">
    <property type="entry name" value="HTH_TetR"/>
</dbReference>
<name>A0A7H0I184_9ACTN</name>
<dbReference type="Pfam" id="PF00440">
    <property type="entry name" value="TetR_N"/>
    <property type="match status" value="1"/>
</dbReference>
<evidence type="ECO:0000259" key="4">
    <source>
        <dbReference type="PROSITE" id="PS50977"/>
    </source>
</evidence>
<dbReference type="AlphaFoldDB" id="A0A7H0I184"/>
<evidence type="ECO:0000256" key="3">
    <source>
        <dbReference type="SAM" id="MobiDB-lite"/>
    </source>
</evidence>
<accession>A0A7H0I184</accession>
<dbReference type="PRINTS" id="PR00455">
    <property type="entry name" value="HTHTETR"/>
</dbReference>
<keyword evidence="1 2" id="KW-0238">DNA-binding</keyword>
<evidence type="ECO:0000313" key="5">
    <source>
        <dbReference type="EMBL" id="QNP66550.1"/>
    </source>
</evidence>
<gene>
    <name evidence="5" type="ORF">IAG43_28910</name>
</gene>
<dbReference type="PROSITE" id="PS50977">
    <property type="entry name" value="HTH_TETR_2"/>
    <property type="match status" value="1"/>
</dbReference>
<feature type="region of interest" description="Disordered" evidence="3">
    <location>
        <begin position="1"/>
        <end position="44"/>
    </location>
</feature>
<sequence length="234" mass="25188">MTVRGDDDALLGDPGPGDPRPGDSGPGGPGPGGPGLGGEHGAAVPGDALTAQILDAAREQFTTFGLRRSTVDDVARRAGVSRVTVYRRIGSKDSLVSACLLREYHRFLADVDDAVADLPTVEERLVEGFTVVLRHIRSHPLVGGLLRLEPETMLPYLTVESGPAFLAVRGYLVDRLRQARLAEGQPESDPTPVAELMVRITVSFLLNPVSAFELDDDDRVRDFALRYLVPLLGR</sequence>
<dbReference type="EMBL" id="CP060825">
    <property type="protein sequence ID" value="QNP66550.1"/>
    <property type="molecule type" value="Genomic_DNA"/>
</dbReference>
<evidence type="ECO:0000256" key="1">
    <source>
        <dbReference type="ARBA" id="ARBA00023125"/>
    </source>
</evidence>
<organism evidence="5 6">
    <name type="scientific">Streptomyces genisteinicus</name>
    <dbReference type="NCBI Taxonomy" id="2768068"/>
    <lineage>
        <taxon>Bacteria</taxon>
        <taxon>Bacillati</taxon>
        <taxon>Actinomycetota</taxon>
        <taxon>Actinomycetes</taxon>
        <taxon>Kitasatosporales</taxon>
        <taxon>Streptomycetaceae</taxon>
        <taxon>Streptomyces</taxon>
    </lineage>
</organism>
<evidence type="ECO:0000256" key="2">
    <source>
        <dbReference type="PROSITE-ProRule" id="PRU00335"/>
    </source>
</evidence>
<dbReference type="Gene3D" id="1.10.357.10">
    <property type="entry name" value="Tetracycline Repressor, domain 2"/>
    <property type="match status" value="1"/>
</dbReference>
<dbReference type="RefSeq" id="WP_187743608.1">
    <property type="nucleotide sequence ID" value="NZ_CP060825.1"/>
</dbReference>
<dbReference type="InterPro" id="IPR050109">
    <property type="entry name" value="HTH-type_TetR-like_transc_reg"/>
</dbReference>
<dbReference type="Pfam" id="PF18556">
    <property type="entry name" value="TetR_C_35"/>
    <property type="match status" value="1"/>
</dbReference>
<dbReference type="InterPro" id="IPR040611">
    <property type="entry name" value="AlkX_C"/>
</dbReference>
<protein>
    <submittedName>
        <fullName evidence="5">TetR/AcrR family transcriptional regulator</fullName>
    </submittedName>
</protein>
<dbReference type="KEGG" id="sgj:IAG43_28910"/>
<feature type="domain" description="HTH tetR-type" evidence="4">
    <location>
        <begin position="47"/>
        <end position="107"/>
    </location>
</feature>
<dbReference type="SUPFAM" id="SSF46689">
    <property type="entry name" value="Homeodomain-like"/>
    <property type="match status" value="1"/>
</dbReference>
<dbReference type="GO" id="GO:0003700">
    <property type="term" value="F:DNA-binding transcription factor activity"/>
    <property type="evidence" value="ECO:0007669"/>
    <property type="project" value="TreeGrafter"/>
</dbReference>
<dbReference type="Proteomes" id="UP000516230">
    <property type="component" value="Chromosome"/>
</dbReference>
<feature type="DNA-binding region" description="H-T-H motif" evidence="2">
    <location>
        <begin position="70"/>
        <end position="89"/>
    </location>
</feature>
<dbReference type="PANTHER" id="PTHR30055">
    <property type="entry name" value="HTH-TYPE TRANSCRIPTIONAL REGULATOR RUTR"/>
    <property type="match status" value="1"/>
</dbReference>
<keyword evidence="6" id="KW-1185">Reference proteome</keyword>
<dbReference type="PANTHER" id="PTHR30055:SF153">
    <property type="entry name" value="HTH-TYPE TRANSCRIPTIONAL REPRESSOR RV3405C"/>
    <property type="match status" value="1"/>
</dbReference>
<dbReference type="GO" id="GO:0000976">
    <property type="term" value="F:transcription cis-regulatory region binding"/>
    <property type="evidence" value="ECO:0007669"/>
    <property type="project" value="TreeGrafter"/>
</dbReference>